<comment type="catalytic activity">
    <reaction evidence="8">
        <text>1D-myo-inositol hexakisphosphate + ATP = 1-diphospho-1D-myo-inositol 2,3,4,5,6-pentakisphosphate + ADP</text>
        <dbReference type="Rhea" id="RHEA:37459"/>
        <dbReference type="ChEBI" id="CHEBI:30616"/>
        <dbReference type="ChEBI" id="CHEBI:58130"/>
        <dbReference type="ChEBI" id="CHEBI:74946"/>
        <dbReference type="ChEBI" id="CHEBI:456216"/>
        <dbReference type="EC" id="2.7.4.24"/>
    </reaction>
    <physiologicalReaction direction="left-to-right" evidence="8">
        <dbReference type="Rhea" id="RHEA:37460"/>
    </physiologicalReaction>
</comment>
<dbReference type="Proteomes" id="UP000326939">
    <property type="component" value="Chromosome 4"/>
</dbReference>
<evidence type="ECO:0000256" key="10">
    <source>
        <dbReference type="SAM" id="MobiDB-lite"/>
    </source>
</evidence>
<gene>
    <name evidence="11" type="ORF">DKX38_006138</name>
</gene>
<keyword evidence="3 9" id="KW-0808">Transferase</keyword>
<comment type="subcellular location">
    <subcellularLocation>
        <location evidence="9">Cytoplasm</location>
        <location evidence="9">Cytosol</location>
    </subcellularLocation>
</comment>
<keyword evidence="2 9" id="KW-0963">Cytoplasm</keyword>
<reference evidence="12" key="1">
    <citation type="journal article" date="2019" name="Gigascience">
        <title>De novo genome assembly of the endangered Acer yangbiense, a plant species with extremely small populations endemic to Yunnan Province, China.</title>
        <authorList>
            <person name="Yang J."/>
            <person name="Wariss H.M."/>
            <person name="Tao L."/>
            <person name="Zhang R."/>
            <person name="Yun Q."/>
            <person name="Hollingsworth P."/>
            <person name="Dao Z."/>
            <person name="Luo G."/>
            <person name="Guo H."/>
            <person name="Ma Y."/>
            <person name="Sun W."/>
        </authorList>
    </citation>
    <scope>NUCLEOTIDE SEQUENCE [LARGE SCALE GENOMIC DNA]</scope>
    <source>
        <strain evidence="12">cv. br00</strain>
    </source>
</reference>
<evidence type="ECO:0000313" key="11">
    <source>
        <dbReference type="EMBL" id="KAB5561181.1"/>
    </source>
</evidence>
<feature type="region of interest" description="Disordered" evidence="10">
    <location>
        <begin position="383"/>
        <end position="405"/>
    </location>
</feature>
<dbReference type="GO" id="GO:0032958">
    <property type="term" value="P:inositol phosphate biosynthetic process"/>
    <property type="evidence" value="ECO:0007669"/>
    <property type="project" value="TreeGrafter"/>
</dbReference>
<dbReference type="InterPro" id="IPR000560">
    <property type="entry name" value="His_Pase_clade-2"/>
</dbReference>
<comment type="caution">
    <text evidence="11">The sequence shown here is derived from an EMBL/GenBank/DDBJ whole genome shotgun (WGS) entry which is preliminary data.</text>
</comment>
<accession>A0A5N5N3Z3</accession>
<organism evidence="11 12">
    <name type="scientific">Salix brachista</name>
    <dbReference type="NCBI Taxonomy" id="2182728"/>
    <lineage>
        <taxon>Eukaryota</taxon>
        <taxon>Viridiplantae</taxon>
        <taxon>Streptophyta</taxon>
        <taxon>Embryophyta</taxon>
        <taxon>Tracheophyta</taxon>
        <taxon>Spermatophyta</taxon>
        <taxon>Magnoliopsida</taxon>
        <taxon>eudicotyledons</taxon>
        <taxon>Gunneridae</taxon>
        <taxon>Pentapetalae</taxon>
        <taxon>rosids</taxon>
        <taxon>fabids</taxon>
        <taxon>Malpighiales</taxon>
        <taxon>Salicaceae</taxon>
        <taxon>Saliceae</taxon>
        <taxon>Salix</taxon>
    </lineage>
</organism>
<keyword evidence="6 9" id="KW-0067">ATP-binding</keyword>
<dbReference type="EC" id="2.7.4.24" evidence="9"/>
<evidence type="ECO:0000256" key="8">
    <source>
        <dbReference type="ARBA" id="ARBA00034629"/>
    </source>
</evidence>
<evidence type="ECO:0000256" key="3">
    <source>
        <dbReference type="ARBA" id="ARBA00022679"/>
    </source>
</evidence>
<dbReference type="SUPFAM" id="SSF53254">
    <property type="entry name" value="Phosphoglycerate mutase-like"/>
    <property type="match status" value="1"/>
</dbReference>
<dbReference type="GO" id="GO:0006020">
    <property type="term" value="P:inositol metabolic process"/>
    <property type="evidence" value="ECO:0007669"/>
    <property type="project" value="TreeGrafter"/>
</dbReference>
<sequence length="631" mass="71427">MHATFKFGLERPFFIDKQININYGDYISLLLLMETCKISGEGTGLLRLHSTYRHDLKIYSSDEGRVQMSAAAFAKGLLDLEGQLTPILVSLVSKDSSMLDGLDNASIEMEEAKARLNGIITSVAKIVNSNGYSECPWMTDGAGLPSNASELLHNLISMSFVSLLDMENSSKLLISLSLWAQCGKVKLTKKVTEQVRLLAMDEDEELTETSSYDVIPPYDQAKALGKTNIDIDRIAAGLPCGSEGFLLMYARWKKLERDLYNERKERFDITQIPDIYDSCKYDLLHNAHLNLEGLDELFKVAQLLADGVIPNEYGINPKQKLKIGSKIARRLLGKILIDLRNTLEEAISVAELKCNHDHQSASKKTDKEDTDYQSKLFIKNEDMRRTSTTSEISMDQDDDDDKETKYRLDPKYANVRTPDRHVRTRLYFTSESHIHSLVNVLRYCNLDESLQGEESLVCHSALERLYKTKELDYMSNIVLRMFENTEVALEDPKRFRIEMTFSRGADLSPLEEKEESKNNSGKAATEFYVGSSSSYTWKESNIVKKDDSEAISLHQEHTLPIMGPERLQEVGSYLTLEKMEMMFRPFAMPAEDFPPPSTPAGFSGYFSKSAAVLERLVNLWPFHKHGSANGK</sequence>
<evidence type="ECO:0000256" key="6">
    <source>
        <dbReference type="ARBA" id="ARBA00022840"/>
    </source>
</evidence>
<dbReference type="PANTHER" id="PTHR12750">
    <property type="entry name" value="DIPHOSPHOINOSITOL PENTAKISPHOSPHATE KINASE"/>
    <property type="match status" value="1"/>
</dbReference>
<evidence type="ECO:0000256" key="4">
    <source>
        <dbReference type="ARBA" id="ARBA00022741"/>
    </source>
</evidence>
<proteinExistence type="inferred from homology"/>
<dbReference type="EMBL" id="VDCV01000004">
    <property type="protein sequence ID" value="KAB5561181.1"/>
    <property type="molecule type" value="Genomic_DNA"/>
</dbReference>
<keyword evidence="4 9" id="KW-0547">Nucleotide-binding</keyword>
<dbReference type="GO" id="GO:0033857">
    <property type="term" value="F:5-diphosphoinositol pentakisphosphate 1-kinase activity"/>
    <property type="evidence" value="ECO:0007669"/>
    <property type="project" value="TreeGrafter"/>
</dbReference>
<comment type="similarity">
    <text evidence="1 9">Belongs to the histidine acid phosphatase family. VIP1 subfamily.</text>
</comment>
<protein>
    <recommendedName>
        <fullName evidence="9">Inositol hexakisphosphate and diphosphoinositol-pentakisphosphate kinase</fullName>
        <ecNumber evidence="9">2.7.4.24</ecNumber>
    </recommendedName>
</protein>
<keyword evidence="5 9" id="KW-0418">Kinase</keyword>
<comment type="function">
    <text evidence="9">Bifunctional inositol kinase that acts in concert with the IP6K kinases to synthesize the diphosphate group-containing inositol pyrophosphates diphosphoinositol pentakisphosphate, PP-InsP5, and bis-diphosphoinositol tetrakisphosphate, (PP)2-InsP4. PP-InsP5 and (PP)2-InsP4, also respectively called InsP7 and InsP8, may regulate a variety of cellular processes, including apoptosis, vesicle trafficking, cytoskeletal dynamics, and exocytosis. Phosphorylates inositol hexakisphosphate (InsP6).</text>
</comment>
<evidence type="ECO:0000313" key="12">
    <source>
        <dbReference type="Proteomes" id="UP000326939"/>
    </source>
</evidence>
<dbReference type="InterPro" id="IPR037446">
    <property type="entry name" value="His_Pase_VIP1"/>
</dbReference>
<dbReference type="InterPro" id="IPR029033">
    <property type="entry name" value="His_PPase_superfam"/>
</dbReference>
<dbReference type="GO" id="GO:0052723">
    <property type="term" value="F:inositol hexakisphosphate 1-kinase activity"/>
    <property type="evidence" value="ECO:0007669"/>
    <property type="project" value="RHEA"/>
</dbReference>
<evidence type="ECO:0000256" key="9">
    <source>
        <dbReference type="RuleBase" id="RU365032"/>
    </source>
</evidence>
<evidence type="ECO:0000256" key="1">
    <source>
        <dbReference type="ARBA" id="ARBA00005609"/>
    </source>
</evidence>
<evidence type="ECO:0000256" key="5">
    <source>
        <dbReference type="ARBA" id="ARBA00022777"/>
    </source>
</evidence>
<dbReference type="Gene3D" id="3.40.50.1240">
    <property type="entry name" value="Phosphoglycerate mutase-like"/>
    <property type="match status" value="1"/>
</dbReference>
<dbReference type="PANTHER" id="PTHR12750:SF9">
    <property type="entry name" value="INOSITOL HEXAKISPHOSPHATE AND DIPHOSPHOINOSITOL-PENTAKISPHOSPHATE KINASE"/>
    <property type="match status" value="1"/>
</dbReference>
<dbReference type="GO" id="GO:0005829">
    <property type="term" value="C:cytosol"/>
    <property type="evidence" value="ECO:0007669"/>
    <property type="project" value="UniProtKB-SubCell"/>
</dbReference>
<dbReference type="AlphaFoldDB" id="A0A5N5N3Z3"/>
<keyword evidence="12" id="KW-1185">Reference proteome</keyword>
<dbReference type="Pfam" id="PF00328">
    <property type="entry name" value="His_Phos_2"/>
    <property type="match status" value="1"/>
</dbReference>
<name>A0A5N5N3Z3_9ROSI</name>
<evidence type="ECO:0000256" key="2">
    <source>
        <dbReference type="ARBA" id="ARBA00022490"/>
    </source>
</evidence>
<comment type="catalytic activity">
    <reaction evidence="7">
        <text>5-diphospho-1D-myo-inositol 1,2,3,4,6-pentakisphosphate + ATP + H(+) = 1,5-bis(diphospho)-1D-myo-inositol 2,3,4,6-tetrakisphosphate + ADP</text>
        <dbReference type="Rhea" id="RHEA:10276"/>
        <dbReference type="ChEBI" id="CHEBI:15378"/>
        <dbReference type="ChEBI" id="CHEBI:30616"/>
        <dbReference type="ChEBI" id="CHEBI:58628"/>
        <dbReference type="ChEBI" id="CHEBI:77983"/>
        <dbReference type="ChEBI" id="CHEBI:456216"/>
        <dbReference type="EC" id="2.7.4.24"/>
    </reaction>
    <physiologicalReaction direction="left-to-right" evidence="7">
        <dbReference type="Rhea" id="RHEA:10277"/>
    </physiologicalReaction>
</comment>
<evidence type="ECO:0000256" key="7">
    <source>
        <dbReference type="ARBA" id="ARBA00033696"/>
    </source>
</evidence>
<dbReference type="GO" id="GO:0005524">
    <property type="term" value="F:ATP binding"/>
    <property type="evidence" value="ECO:0007669"/>
    <property type="project" value="UniProtKB-KW"/>
</dbReference>